<dbReference type="GeneID" id="93578627"/>
<protein>
    <recommendedName>
        <fullName evidence="4">Secreted protein</fullName>
    </recommendedName>
</protein>
<gene>
    <name evidence="2" type="ORF">ASPBRDRAFT_48678</name>
</gene>
<dbReference type="Proteomes" id="UP000184499">
    <property type="component" value="Unassembled WGS sequence"/>
</dbReference>
<evidence type="ECO:0000313" key="2">
    <source>
        <dbReference type="EMBL" id="OJJ66729.1"/>
    </source>
</evidence>
<feature type="chain" id="PRO_5012047160" description="Secreted protein" evidence="1">
    <location>
        <begin position="23"/>
        <end position="89"/>
    </location>
</feature>
<feature type="signal peptide" evidence="1">
    <location>
        <begin position="1"/>
        <end position="22"/>
    </location>
</feature>
<keyword evidence="1" id="KW-0732">Signal</keyword>
<reference evidence="3" key="1">
    <citation type="journal article" date="2017" name="Genome Biol.">
        <title>Comparative genomics reveals high biological diversity and specific adaptations in the industrially and medically important fungal genus Aspergillus.</title>
        <authorList>
            <person name="de Vries R.P."/>
            <person name="Riley R."/>
            <person name="Wiebenga A."/>
            <person name="Aguilar-Osorio G."/>
            <person name="Amillis S."/>
            <person name="Uchima C.A."/>
            <person name="Anderluh G."/>
            <person name="Asadollahi M."/>
            <person name="Askin M."/>
            <person name="Barry K."/>
            <person name="Battaglia E."/>
            <person name="Bayram O."/>
            <person name="Benocci T."/>
            <person name="Braus-Stromeyer S.A."/>
            <person name="Caldana C."/>
            <person name="Canovas D."/>
            <person name="Cerqueira G.C."/>
            <person name="Chen F."/>
            <person name="Chen W."/>
            <person name="Choi C."/>
            <person name="Clum A."/>
            <person name="Dos Santos R.A."/>
            <person name="Damasio A.R."/>
            <person name="Diallinas G."/>
            <person name="Emri T."/>
            <person name="Fekete E."/>
            <person name="Flipphi M."/>
            <person name="Freyberg S."/>
            <person name="Gallo A."/>
            <person name="Gournas C."/>
            <person name="Habgood R."/>
            <person name="Hainaut M."/>
            <person name="Harispe M.L."/>
            <person name="Henrissat B."/>
            <person name="Hilden K.S."/>
            <person name="Hope R."/>
            <person name="Hossain A."/>
            <person name="Karabika E."/>
            <person name="Karaffa L."/>
            <person name="Karanyi Z."/>
            <person name="Krasevec N."/>
            <person name="Kuo A."/>
            <person name="Kusch H."/>
            <person name="LaButti K."/>
            <person name="Lagendijk E.L."/>
            <person name="Lapidus A."/>
            <person name="Levasseur A."/>
            <person name="Lindquist E."/>
            <person name="Lipzen A."/>
            <person name="Logrieco A.F."/>
            <person name="MacCabe A."/>
            <person name="Maekelae M.R."/>
            <person name="Malavazi I."/>
            <person name="Melin P."/>
            <person name="Meyer V."/>
            <person name="Mielnichuk N."/>
            <person name="Miskei M."/>
            <person name="Molnar A.P."/>
            <person name="Mule G."/>
            <person name="Ngan C.Y."/>
            <person name="Orejas M."/>
            <person name="Orosz E."/>
            <person name="Ouedraogo J.P."/>
            <person name="Overkamp K.M."/>
            <person name="Park H.-S."/>
            <person name="Perrone G."/>
            <person name="Piumi F."/>
            <person name="Punt P.J."/>
            <person name="Ram A.F."/>
            <person name="Ramon A."/>
            <person name="Rauscher S."/>
            <person name="Record E."/>
            <person name="Riano-Pachon D.M."/>
            <person name="Robert V."/>
            <person name="Roehrig J."/>
            <person name="Ruller R."/>
            <person name="Salamov A."/>
            <person name="Salih N.S."/>
            <person name="Samson R.A."/>
            <person name="Sandor E."/>
            <person name="Sanguinetti M."/>
            <person name="Schuetze T."/>
            <person name="Sepcic K."/>
            <person name="Shelest E."/>
            <person name="Sherlock G."/>
            <person name="Sophianopoulou V."/>
            <person name="Squina F.M."/>
            <person name="Sun H."/>
            <person name="Susca A."/>
            <person name="Todd R.B."/>
            <person name="Tsang A."/>
            <person name="Unkles S.E."/>
            <person name="van de Wiele N."/>
            <person name="van Rossen-Uffink D."/>
            <person name="Oliveira J.V."/>
            <person name="Vesth T.C."/>
            <person name="Visser J."/>
            <person name="Yu J.-H."/>
            <person name="Zhou M."/>
            <person name="Andersen M.R."/>
            <person name="Archer D.B."/>
            <person name="Baker S.E."/>
            <person name="Benoit I."/>
            <person name="Brakhage A.A."/>
            <person name="Braus G.H."/>
            <person name="Fischer R."/>
            <person name="Frisvad J.C."/>
            <person name="Goldman G.H."/>
            <person name="Houbraken J."/>
            <person name="Oakley B."/>
            <person name="Pocsi I."/>
            <person name="Scazzocchio C."/>
            <person name="Seiboth B."/>
            <person name="vanKuyk P.A."/>
            <person name="Wortman J."/>
            <person name="Dyer P.S."/>
            <person name="Grigoriev I.V."/>
        </authorList>
    </citation>
    <scope>NUCLEOTIDE SEQUENCE [LARGE SCALE GENOMIC DNA]</scope>
    <source>
        <strain evidence="3">CBS 101740 / IMI 381727 / IBT 21946</strain>
    </source>
</reference>
<dbReference type="AlphaFoldDB" id="A0A1L9U4Y4"/>
<evidence type="ECO:0000313" key="3">
    <source>
        <dbReference type="Proteomes" id="UP000184499"/>
    </source>
</evidence>
<proteinExistence type="predicted"/>
<evidence type="ECO:0000256" key="1">
    <source>
        <dbReference type="SAM" id="SignalP"/>
    </source>
</evidence>
<organism evidence="2 3">
    <name type="scientific">Aspergillus brasiliensis (strain CBS 101740 / IMI 381727 / IBT 21946)</name>
    <dbReference type="NCBI Taxonomy" id="767769"/>
    <lineage>
        <taxon>Eukaryota</taxon>
        <taxon>Fungi</taxon>
        <taxon>Dikarya</taxon>
        <taxon>Ascomycota</taxon>
        <taxon>Pezizomycotina</taxon>
        <taxon>Eurotiomycetes</taxon>
        <taxon>Eurotiomycetidae</taxon>
        <taxon>Eurotiales</taxon>
        <taxon>Aspergillaceae</taxon>
        <taxon>Aspergillus</taxon>
        <taxon>Aspergillus subgen. Circumdati</taxon>
    </lineage>
</organism>
<dbReference type="EMBL" id="KV878697">
    <property type="protein sequence ID" value="OJJ66729.1"/>
    <property type="molecule type" value="Genomic_DNA"/>
</dbReference>
<dbReference type="VEuPathDB" id="FungiDB:ASPBRDRAFT_48678"/>
<evidence type="ECO:0008006" key="4">
    <source>
        <dbReference type="Google" id="ProtNLM"/>
    </source>
</evidence>
<accession>A0A1L9U4Y4</accession>
<name>A0A1L9U4Y4_ASPBC</name>
<sequence>MCVVTFFFFLIWVESSIECSLSLPFRNNSFALRLLALYRGMVFQCSLGCSAIQKIPTPRSCTSALSPLSWSSQERVLISYPADHYAPSY</sequence>
<dbReference type="RefSeq" id="XP_067473979.1">
    <property type="nucleotide sequence ID" value="XM_067626139.1"/>
</dbReference>
<keyword evidence="3" id="KW-1185">Reference proteome</keyword>